<accession>A0A9Q0YF22</accession>
<reference evidence="1" key="1">
    <citation type="submission" date="2021-10" db="EMBL/GenBank/DDBJ databases">
        <title>Tropical sea cucumber genome reveals ecological adaptation and Cuvierian tubules defense mechanism.</title>
        <authorList>
            <person name="Chen T."/>
        </authorList>
    </citation>
    <scope>NUCLEOTIDE SEQUENCE</scope>
    <source>
        <strain evidence="1">Nanhai2018</strain>
        <tissue evidence="1">Muscle</tissue>
    </source>
</reference>
<gene>
    <name evidence="1" type="ORF">HOLleu_40315</name>
</gene>
<proteinExistence type="predicted"/>
<dbReference type="EMBL" id="JAIZAY010000022">
    <property type="protein sequence ID" value="KAJ8020664.1"/>
    <property type="molecule type" value="Genomic_DNA"/>
</dbReference>
<comment type="caution">
    <text evidence="1">The sequence shown here is derived from an EMBL/GenBank/DDBJ whole genome shotgun (WGS) entry which is preliminary data.</text>
</comment>
<dbReference type="Proteomes" id="UP001152320">
    <property type="component" value="Chromosome 22"/>
</dbReference>
<name>A0A9Q0YF22_HOLLE</name>
<protein>
    <recommendedName>
        <fullName evidence="3">Reverse transcriptase domain-containing protein</fullName>
    </recommendedName>
</protein>
<evidence type="ECO:0000313" key="2">
    <source>
        <dbReference type="Proteomes" id="UP001152320"/>
    </source>
</evidence>
<sequence length="110" mass="12727">MCCWHGQHFDVFKLFVDLEKTFDTVCKERLWKILSNAGCPGHFIPITQQFHEGNTLKDLDVGVYIRFRTNGNLSNLRRVVANSKVMEDLAREFLSCDCAYMATLSLTYRS</sequence>
<evidence type="ECO:0008006" key="3">
    <source>
        <dbReference type="Google" id="ProtNLM"/>
    </source>
</evidence>
<dbReference type="OrthoDB" id="418748at2759"/>
<evidence type="ECO:0000313" key="1">
    <source>
        <dbReference type="EMBL" id="KAJ8020664.1"/>
    </source>
</evidence>
<organism evidence="1 2">
    <name type="scientific">Holothuria leucospilota</name>
    <name type="common">Black long sea cucumber</name>
    <name type="synonym">Mertensiothuria leucospilota</name>
    <dbReference type="NCBI Taxonomy" id="206669"/>
    <lineage>
        <taxon>Eukaryota</taxon>
        <taxon>Metazoa</taxon>
        <taxon>Echinodermata</taxon>
        <taxon>Eleutherozoa</taxon>
        <taxon>Echinozoa</taxon>
        <taxon>Holothuroidea</taxon>
        <taxon>Aspidochirotacea</taxon>
        <taxon>Aspidochirotida</taxon>
        <taxon>Holothuriidae</taxon>
        <taxon>Holothuria</taxon>
    </lineage>
</organism>
<dbReference type="AlphaFoldDB" id="A0A9Q0YF22"/>
<keyword evidence="2" id="KW-1185">Reference proteome</keyword>